<keyword evidence="3" id="KW-0597">Phosphoprotein</keyword>
<dbReference type="FunFam" id="3.90.105.20:FF:000001">
    <property type="entry name" value="60S acidic ribosomal protein P0"/>
    <property type="match status" value="1"/>
</dbReference>
<dbReference type="CDD" id="cd05795">
    <property type="entry name" value="Ribosomal_P0_L10e"/>
    <property type="match status" value="1"/>
</dbReference>
<dbReference type="GO" id="GO:0002181">
    <property type="term" value="P:cytoplasmic translation"/>
    <property type="evidence" value="ECO:0007669"/>
    <property type="project" value="TreeGrafter"/>
</dbReference>
<evidence type="ECO:0000256" key="4">
    <source>
        <dbReference type="ARBA" id="ARBA00022980"/>
    </source>
</evidence>
<reference evidence="9" key="1">
    <citation type="submission" date="2025-08" db="UniProtKB">
        <authorList>
            <consortium name="Ensembl"/>
        </authorList>
    </citation>
    <scope>IDENTIFICATION</scope>
</reference>
<evidence type="ECO:0000259" key="8">
    <source>
        <dbReference type="Pfam" id="PF17777"/>
    </source>
</evidence>
<feature type="domain" description="Large ribosomal subunit protein uL10-like insertion" evidence="8">
    <location>
        <begin position="111"/>
        <end position="180"/>
    </location>
</feature>
<keyword evidence="10" id="KW-1185">Reference proteome</keyword>
<keyword evidence="4" id="KW-0689">Ribosomal protein</keyword>
<accession>A0A8B9RWT6</accession>
<dbReference type="InterPro" id="IPR001790">
    <property type="entry name" value="Ribosomal_uL10"/>
</dbReference>
<dbReference type="InterPro" id="IPR043141">
    <property type="entry name" value="Ribosomal_uL10-like_sf"/>
</dbReference>
<dbReference type="GO" id="GO:0003735">
    <property type="term" value="F:structural constituent of ribosome"/>
    <property type="evidence" value="ECO:0007669"/>
    <property type="project" value="TreeGrafter"/>
</dbReference>
<evidence type="ECO:0000256" key="5">
    <source>
        <dbReference type="ARBA" id="ARBA00023274"/>
    </source>
</evidence>
<dbReference type="Gene3D" id="3.90.105.20">
    <property type="match status" value="1"/>
</dbReference>
<dbReference type="PANTHER" id="PTHR45699:SF3">
    <property type="entry name" value="LARGE RIBOSOMAL SUBUNIT PROTEIN UL10"/>
    <property type="match status" value="1"/>
</dbReference>
<comment type="similarity">
    <text evidence="2">Belongs to the universal ribosomal protein uL10 family.</text>
</comment>
<protein>
    <recommendedName>
        <fullName evidence="6">Large ribosomal subunit protein uL10</fullName>
    </recommendedName>
    <alternativeName>
        <fullName evidence="7">60S acidic ribosomal protein P0</fullName>
    </alternativeName>
</protein>
<evidence type="ECO:0000313" key="9">
    <source>
        <dbReference type="Ensembl" id="ENSANIP00000016478.1"/>
    </source>
</evidence>
<dbReference type="PANTHER" id="PTHR45699">
    <property type="entry name" value="60S ACIDIC RIBOSOMAL PROTEIN P0"/>
    <property type="match status" value="1"/>
</dbReference>
<dbReference type="Pfam" id="PF00466">
    <property type="entry name" value="Ribosomal_L10"/>
    <property type="match status" value="1"/>
</dbReference>
<reference evidence="9" key="2">
    <citation type="submission" date="2025-09" db="UniProtKB">
        <authorList>
            <consortium name="Ensembl"/>
        </authorList>
    </citation>
    <scope>IDENTIFICATION</scope>
</reference>
<dbReference type="SUPFAM" id="SSF160369">
    <property type="entry name" value="Ribosomal protein L10-like"/>
    <property type="match status" value="1"/>
</dbReference>
<proteinExistence type="inferred from homology"/>
<dbReference type="GO" id="GO:0070180">
    <property type="term" value="F:large ribosomal subunit rRNA binding"/>
    <property type="evidence" value="ECO:0007669"/>
    <property type="project" value="TreeGrafter"/>
</dbReference>
<name>A0A8B9RWT6_9AVES</name>
<dbReference type="InterPro" id="IPR043164">
    <property type="entry name" value="Ribosomal_uL10-like_insert_sf"/>
</dbReference>
<dbReference type="Pfam" id="PF17777">
    <property type="entry name" value="RL10P_insert"/>
    <property type="match status" value="1"/>
</dbReference>
<evidence type="ECO:0000256" key="6">
    <source>
        <dbReference type="ARBA" id="ARBA00035202"/>
    </source>
</evidence>
<keyword evidence="5" id="KW-0687">Ribonucleoprotein</keyword>
<dbReference type="Ensembl" id="ENSANIT00000017046.1">
    <property type="protein sequence ID" value="ENSANIP00000016478.1"/>
    <property type="gene ID" value="ENSANIG00000011218.1"/>
</dbReference>
<dbReference type="InterPro" id="IPR040637">
    <property type="entry name" value="Ribosomal_uL10-like_insert"/>
</dbReference>
<comment type="function">
    <text evidence="1">Ribosomal protein P0 is the functional equivalent of E.coli protein L10.</text>
</comment>
<dbReference type="Proteomes" id="UP000694541">
    <property type="component" value="Unplaced"/>
</dbReference>
<sequence length="351" mass="38437">MPREDRATWKSNYFMKIIQLLDDYPKCFIVGADNVGSKQMQQIRMSLRGKAVVLMGKNTMMRKAIRGHLENNPALEKLLPHIRGNVGFVFTKEDLTEIRDMLLANKVPAAARAGAIAPCDVTVPAQNTGLGPEKTSFFQALGITTKISRGTIEILSDVQLIKTGDKVGASEATLLNMLNISPFSFGLVIQQVFDNGSIYNPEVLDITEETLHKRFLEGVRNVASVCLQIGYPTIASVPHSIINGYKRVLAVAVETDYTFPLAEKVIAGSDLPLRGVLKMQPGTFTETPCVSPSLKELGPASVRGTCPEKGFLLPHVVCEWQEKGELPGVPSSRALLHLSVAEMSLILHTWQ</sequence>
<evidence type="ECO:0000256" key="3">
    <source>
        <dbReference type="ARBA" id="ARBA00022553"/>
    </source>
</evidence>
<dbReference type="FunFam" id="3.30.70.1730:FF:000002">
    <property type="entry name" value="60S acidic ribosomal protein P0"/>
    <property type="match status" value="1"/>
</dbReference>
<dbReference type="AlphaFoldDB" id="A0A8B9RWT6"/>
<dbReference type="Gene3D" id="3.30.70.1730">
    <property type="match status" value="1"/>
</dbReference>
<evidence type="ECO:0000256" key="7">
    <source>
        <dbReference type="ARBA" id="ARBA00035444"/>
    </source>
</evidence>
<dbReference type="GO" id="GO:0000027">
    <property type="term" value="P:ribosomal large subunit assembly"/>
    <property type="evidence" value="ECO:0007669"/>
    <property type="project" value="TreeGrafter"/>
</dbReference>
<organism evidence="9 10">
    <name type="scientific">Accipiter nisus</name>
    <name type="common">Eurasian sparrowhawk</name>
    <dbReference type="NCBI Taxonomy" id="211598"/>
    <lineage>
        <taxon>Eukaryota</taxon>
        <taxon>Metazoa</taxon>
        <taxon>Chordata</taxon>
        <taxon>Craniata</taxon>
        <taxon>Vertebrata</taxon>
        <taxon>Euteleostomi</taxon>
        <taxon>Archelosauria</taxon>
        <taxon>Archosauria</taxon>
        <taxon>Dinosauria</taxon>
        <taxon>Saurischia</taxon>
        <taxon>Theropoda</taxon>
        <taxon>Coelurosauria</taxon>
        <taxon>Aves</taxon>
        <taxon>Neognathae</taxon>
        <taxon>Neoaves</taxon>
        <taxon>Telluraves</taxon>
        <taxon>Accipitrimorphae</taxon>
        <taxon>Accipitriformes</taxon>
        <taxon>Accipitridae</taxon>
        <taxon>Accipitrinae</taxon>
        <taxon>Accipiter</taxon>
    </lineage>
</organism>
<evidence type="ECO:0000256" key="2">
    <source>
        <dbReference type="ARBA" id="ARBA00008889"/>
    </source>
</evidence>
<evidence type="ECO:0000256" key="1">
    <source>
        <dbReference type="ARBA" id="ARBA00002200"/>
    </source>
</evidence>
<evidence type="ECO:0000313" key="10">
    <source>
        <dbReference type="Proteomes" id="UP000694541"/>
    </source>
</evidence>
<dbReference type="GO" id="GO:0022625">
    <property type="term" value="C:cytosolic large ribosomal subunit"/>
    <property type="evidence" value="ECO:0007669"/>
    <property type="project" value="TreeGrafter"/>
</dbReference>
<dbReference type="InterPro" id="IPR050323">
    <property type="entry name" value="Ribosomal_protein_uL10"/>
</dbReference>